<dbReference type="InterPro" id="IPR056413">
    <property type="entry name" value="TPR_CcmH_CycH"/>
</dbReference>
<evidence type="ECO:0000313" key="9">
    <source>
        <dbReference type="EMBL" id="ODN70559.1"/>
    </source>
</evidence>
<dbReference type="PATRIC" id="fig|1439726.3.peg.2222"/>
<dbReference type="NCBIfam" id="TIGR03142">
    <property type="entry name" value="cytochro_ccmI"/>
    <property type="match status" value="1"/>
</dbReference>
<comment type="caution">
    <text evidence="9">The sequence shown here is derived from an EMBL/GenBank/DDBJ whole genome shotgun (WGS) entry which is preliminary data.</text>
</comment>
<dbReference type="PANTHER" id="PTHR47870">
    <property type="entry name" value="CYTOCHROME C-TYPE BIOGENESIS PROTEIN CCMH"/>
    <property type="match status" value="1"/>
</dbReference>
<feature type="signal peptide" evidence="7">
    <location>
        <begin position="1"/>
        <end position="25"/>
    </location>
</feature>
<comment type="subcellular location">
    <subcellularLocation>
        <location evidence="1">Cell envelope</location>
    </subcellularLocation>
</comment>
<evidence type="ECO:0000313" key="10">
    <source>
        <dbReference type="Proteomes" id="UP000094622"/>
    </source>
</evidence>
<dbReference type="InterPro" id="IPR051263">
    <property type="entry name" value="C-type_cytochrome_biogenesis"/>
</dbReference>
<gene>
    <name evidence="9" type="ORF">A6302_02101</name>
</gene>
<keyword evidence="4 5" id="KW-0802">TPR repeat</keyword>
<dbReference type="InterPro" id="IPR019734">
    <property type="entry name" value="TPR_rpt"/>
</dbReference>
<keyword evidence="10" id="KW-1185">Reference proteome</keyword>
<feature type="region of interest" description="Disordered" evidence="6">
    <location>
        <begin position="274"/>
        <end position="305"/>
    </location>
</feature>
<feature type="repeat" description="TPR" evidence="5">
    <location>
        <begin position="153"/>
        <end position="186"/>
    </location>
</feature>
<dbReference type="Pfam" id="PF23914">
    <property type="entry name" value="TPR_CcmH_CycH"/>
    <property type="match status" value="1"/>
</dbReference>
<keyword evidence="3" id="KW-0201">Cytochrome c-type biogenesis</keyword>
<evidence type="ECO:0000256" key="6">
    <source>
        <dbReference type="SAM" id="MobiDB-lite"/>
    </source>
</evidence>
<dbReference type="Proteomes" id="UP000094622">
    <property type="component" value="Unassembled WGS sequence"/>
</dbReference>
<dbReference type="GO" id="GO:0030313">
    <property type="term" value="C:cell envelope"/>
    <property type="evidence" value="ECO:0007669"/>
    <property type="project" value="UniProtKB-SubCell"/>
</dbReference>
<protein>
    <submittedName>
        <fullName evidence="9">Formate-dependent nitrite reductase complex subunit NrfG</fullName>
    </submittedName>
</protein>
<evidence type="ECO:0000256" key="7">
    <source>
        <dbReference type="SAM" id="SignalP"/>
    </source>
</evidence>
<proteinExistence type="predicted"/>
<name>A0A1E3H2K7_9HYPH</name>
<evidence type="ECO:0000256" key="3">
    <source>
        <dbReference type="ARBA" id="ARBA00022748"/>
    </source>
</evidence>
<dbReference type="InterPro" id="IPR011990">
    <property type="entry name" value="TPR-like_helical_dom_sf"/>
</dbReference>
<reference evidence="9 10" key="1">
    <citation type="submission" date="2016-07" db="EMBL/GenBank/DDBJ databases">
        <title>Draft Genome Sequence of Methylobrevis pamukkalensis PK2.</title>
        <authorList>
            <person name="Vasilenko O.V."/>
            <person name="Doronina N.V."/>
            <person name="Shmareva M.N."/>
            <person name="Tarlachkov S.V."/>
            <person name="Mustakhimov I."/>
            <person name="Trotsenko Y.A."/>
        </authorList>
    </citation>
    <scope>NUCLEOTIDE SEQUENCE [LARGE SCALE GENOMIC DNA]</scope>
    <source>
        <strain evidence="9 10">PK2</strain>
    </source>
</reference>
<dbReference type="PANTHER" id="PTHR47870:SF1">
    <property type="entry name" value="CYTOCHROME C-TYPE BIOGENESIS PROTEIN CCMH"/>
    <property type="match status" value="1"/>
</dbReference>
<keyword evidence="7" id="KW-0732">Signal</keyword>
<organism evidence="9 10">
    <name type="scientific">Methylobrevis pamukkalensis</name>
    <dbReference type="NCBI Taxonomy" id="1439726"/>
    <lineage>
        <taxon>Bacteria</taxon>
        <taxon>Pseudomonadati</taxon>
        <taxon>Pseudomonadota</taxon>
        <taxon>Alphaproteobacteria</taxon>
        <taxon>Hyphomicrobiales</taxon>
        <taxon>Pleomorphomonadaceae</taxon>
        <taxon>Methylobrevis</taxon>
    </lineage>
</organism>
<dbReference type="SUPFAM" id="SSF48452">
    <property type="entry name" value="TPR-like"/>
    <property type="match status" value="1"/>
</dbReference>
<dbReference type="AlphaFoldDB" id="A0A1E3H2K7"/>
<dbReference type="PROSITE" id="PS50005">
    <property type="entry name" value="TPR"/>
    <property type="match status" value="1"/>
</dbReference>
<evidence type="ECO:0000256" key="4">
    <source>
        <dbReference type="ARBA" id="ARBA00022803"/>
    </source>
</evidence>
<accession>A0A1E3H2K7</accession>
<feature type="domain" description="Cytochrome c-type biogenesis protein H TPR" evidence="8">
    <location>
        <begin position="136"/>
        <end position="258"/>
    </location>
</feature>
<dbReference type="RefSeq" id="WP_069306824.1">
    <property type="nucleotide sequence ID" value="NZ_MCRJ01000046.1"/>
</dbReference>
<dbReference type="InterPro" id="IPR017560">
    <property type="entry name" value="Cyt_c_biogenesis_CcmI"/>
</dbReference>
<dbReference type="EMBL" id="MCRJ01000046">
    <property type="protein sequence ID" value="ODN70559.1"/>
    <property type="molecule type" value="Genomic_DNA"/>
</dbReference>
<evidence type="ECO:0000256" key="5">
    <source>
        <dbReference type="PROSITE-ProRule" id="PRU00339"/>
    </source>
</evidence>
<feature type="chain" id="PRO_5009128865" evidence="7">
    <location>
        <begin position="26"/>
        <end position="400"/>
    </location>
</feature>
<dbReference type="Gene3D" id="1.25.40.10">
    <property type="entry name" value="Tetratricopeptide repeat domain"/>
    <property type="match status" value="1"/>
</dbReference>
<evidence type="ECO:0000256" key="1">
    <source>
        <dbReference type="ARBA" id="ARBA00004196"/>
    </source>
</evidence>
<sequence>MTIWIVFALMTVAATLAVLVPMARAARSPATDGHDVAVYRDQLAEIERDVARGVLAEGEAVAARAEIGRRLIRADEAADGDAARVSGKGRLATAARVGIILFVPLTALAGYVALGSPDIPDQPLASRECGPEAGVDNLVVCVERHLASNPADAEGWKVLAPIYLRLGRADDAADAYARVIEISGETPARLTDYAAALMAASGGIVSRPAMAALEKAMAADLDDMRARFLYASGLVREGRSDDAIAVYDDILARSAKDAPWIATVTEARRVVSGEAAPQALAPGPRLGMAPDVGSGAGSGPAQGPLLGAAPGPSPDQMANAAAMNPAERQAMIEGMVARLADRLAQDPKDLPGWLRLIRAYGVMGAADKARDAAGSARSAFAGETAALAEIEAALGEATGS</sequence>
<dbReference type="GO" id="GO:0017004">
    <property type="term" value="P:cytochrome complex assembly"/>
    <property type="evidence" value="ECO:0007669"/>
    <property type="project" value="UniProtKB-KW"/>
</dbReference>
<evidence type="ECO:0000256" key="2">
    <source>
        <dbReference type="ARBA" id="ARBA00022737"/>
    </source>
</evidence>
<keyword evidence="2" id="KW-0677">Repeat</keyword>
<dbReference type="GO" id="GO:0005886">
    <property type="term" value="C:plasma membrane"/>
    <property type="evidence" value="ECO:0007669"/>
    <property type="project" value="TreeGrafter"/>
</dbReference>
<evidence type="ECO:0000259" key="8">
    <source>
        <dbReference type="Pfam" id="PF23914"/>
    </source>
</evidence>